<keyword evidence="1" id="KW-0812">Transmembrane</keyword>
<dbReference type="Proteomes" id="UP000239504">
    <property type="component" value="Unassembled WGS sequence"/>
</dbReference>
<keyword evidence="4" id="KW-1185">Reference proteome</keyword>
<evidence type="ECO:0000313" key="3">
    <source>
        <dbReference type="EMBL" id="PQA87617.1"/>
    </source>
</evidence>
<feature type="transmembrane region" description="Helical" evidence="1">
    <location>
        <begin position="49"/>
        <end position="67"/>
    </location>
</feature>
<dbReference type="EMBL" id="PJCH01000006">
    <property type="protein sequence ID" value="PQA87617.1"/>
    <property type="molecule type" value="Genomic_DNA"/>
</dbReference>
<evidence type="ECO:0000313" key="4">
    <source>
        <dbReference type="Proteomes" id="UP000239504"/>
    </source>
</evidence>
<proteinExistence type="predicted"/>
<keyword evidence="1" id="KW-0472">Membrane</keyword>
<accession>A0A2S7K524</accession>
<feature type="chain" id="PRO_5015702162" description="Cobalt transporter" evidence="2">
    <location>
        <begin position="22"/>
        <end position="84"/>
    </location>
</feature>
<organism evidence="3 4">
    <name type="scientific">Hyphococcus luteus</name>
    <dbReference type="NCBI Taxonomy" id="2058213"/>
    <lineage>
        <taxon>Bacteria</taxon>
        <taxon>Pseudomonadati</taxon>
        <taxon>Pseudomonadota</taxon>
        <taxon>Alphaproteobacteria</taxon>
        <taxon>Parvularculales</taxon>
        <taxon>Parvularculaceae</taxon>
        <taxon>Hyphococcus</taxon>
    </lineage>
</organism>
<feature type="signal peptide" evidence="2">
    <location>
        <begin position="1"/>
        <end position="21"/>
    </location>
</feature>
<comment type="caution">
    <text evidence="3">The sequence shown here is derived from an EMBL/GenBank/DDBJ whole genome shotgun (WGS) entry which is preliminary data.</text>
</comment>
<name>A0A2S7K524_9PROT</name>
<keyword evidence="1" id="KW-1133">Transmembrane helix</keyword>
<dbReference type="AlphaFoldDB" id="A0A2S7K524"/>
<protein>
    <recommendedName>
        <fullName evidence="5">Cobalt transporter</fullName>
    </recommendedName>
</protein>
<evidence type="ECO:0000256" key="2">
    <source>
        <dbReference type="SAM" id="SignalP"/>
    </source>
</evidence>
<evidence type="ECO:0008006" key="5">
    <source>
        <dbReference type="Google" id="ProtNLM"/>
    </source>
</evidence>
<sequence length="84" mass="8892">MEKQMNLKTILATLFASIAPAAVYAHGGHEHAEGATHALAHFAISAAKWSPLIVVMAVAAIVLFKIAGSSKRPDKNSAADNERR</sequence>
<keyword evidence="2" id="KW-0732">Signal</keyword>
<gene>
    <name evidence="3" type="ORF">CW354_11105</name>
</gene>
<reference evidence="3 4" key="1">
    <citation type="submission" date="2017-12" db="EMBL/GenBank/DDBJ databases">
        <authorList>
            <person name="Hurst M.R.H."/>
        </authorList>
    </citation>
    <scope>NUCLEOTIDE SEQUENCE [LARGE SCALE GENOMIC DNA]</scope>
    <source>
        <strain evidence="3 4">SY-3-19</strain>
    </source>
</reference>
<evidence type="ECO:0000256" key="1">
    <source>
        <dbReference type="SAM" id="Phobius"/>
    </source>
</evidence>